<evidence type="ECO:0000313" key="6">
    <source>
        <dbReference type="EMBL" id="EGT35098.1"/>
    </source>
</evidence>
<organism evidence="7">
    <name type="scientific">Caenorhabditis brenneri</name>
    <name type="common">Nematode worm</name>
    <dbReference type="NCBI Taxonomy" id="135651"/>
    <lineage>
        <taxon>Eukaryota</taxon>
        <taxon>Metazoa</taxon>
        <taxon>Ecdysozoa</taxon>
        <taxon>Nematoda</taxon>
        <taxon>Chromadorea</taxon>
        <taxon>Rhabditida</taxon>
        <taxon>Rhabditina</taxon>
        <taxon>Rhabditomorpha</taxon>
        <taxon>Rhabditoidea</taxon>
        <taxon>Rhabditidae</taxon>
        <taxon>Peloderinae</taxon>
        <taxon>Caenorhabditis</taxon>
    </lineage>
</organism>
<keyword evidence="1" id="KW-0805">Transcription regulation</keyword>
<dbReference type="InterPro" id="IPR017855">
    <property type="entry name" value="SMAD-like_dom_sf"/>
</dbReference>
<dbReference type="Pfam" id="PF03166">
    <property type="entry name" value="MH2"/>
    <property type="match status" value="1"/>
</dbReference>
<feature type="signal peptide" evidence="4">
    <location>
        <begin position="1"/>
        <end position="20"/>
    </location>
</feature>
<dbReference type="GO" id="GO:0060395">
    <property type="term" value="P:SMAD protein signal transduction"/>
    <property type="evidence" value="ECO:0007669"/>
    <property type="project" value="TreeGrafter"/>
</dbReference>
<protein>
    <recommendedName>
        <fullName evidence="5">MH2 domain-containing protein</fullName>
    </recommendedName>
</protein>
<dbReference type="AlphaFoldDB" id="G0PLJ0"/>
<dbReference type="GO" id="GO:0009791">
    <property type="term" value="P:post-embryonic development"/>
    <property type="evidence" value="ECO:0007669"/>
    <property type="project" value="UniProtKB-ARBA"/>
</dbReference>
<evidence type="ECO:0000256" key="2">
    <source>
        <dbReference type="ARBA" id="ARBA00023163"/>
    </source>
</evidence>
<dbReference type="GO" id="GO:0000978">
    <property type="term" value="F:RNA polymerase II cis-regulatory region sequence-specific DNA binding"/>
    <property type="evidence" value="ECO:0007669"/>
    <property type="project" value="TreeGrafter"/>
</dbReference>
<keyword evidence="7" id="KW-1185">Reference proteome</keyword>
<dbReference type="PROSITE" id="PS51076">
    <property type="entry name" value="MH2"/>
    <property type="match status" value="1"/>
</dbReference>
<dbReference type="GO" id="GO:0070411">
    <property type="term" value="F:I-SMAD binding"/>
    <property type="evidence" value="ECO:0007669"/>
    <property type="project" value="TreeGrafter"/>
</dbReference>
<sequence length="412" mass="46527">MVFSLFFCFIFLCLFYLPYPIIPPPPPPYPQLQYPPPFPHPIPVISWGPDNHMYPGGHEHQNGSNQNETPSNQEMTVSGANNEWWSDAPMPPNEDVFNRQSSSSQESENAAPMKNEPTTPRTPFTPQNETLHPVTEQQQAPYTPNPADIRNLERLNLNQAPSEAVPSKQDDKRDDEPPLVVVRCPLTVKRQEEMRDPREGKTWASVQYFAGIESMMATFHTTAPCFIIDNSNQTTEDHCGLELFEKVVPNQAAITCRGQIGAGLRITKLGDGTVWLTLLCDYPVFVISPFKNMVSGVDAFTICRYKKEKKVDENFQEQEADEVSFKIFDEEVYCREMNKLLSEANGLERAAQILPALCCTRVSFVKGFGGDYPRQAITQCPCWVEIKLVQQMKDLDALCRRNAPNTVCGSRS</sequence>
<gene>
    <name evidence="6" type="ORF">CAEBREN_10361</name>
</gene>
<dbReference type="OrthoDB" id="5875866at2759"/>
<feature type="chain" id="PRO_5003407061" description="MH2 domain-containing protein" evidence="4">
    <location>
        <begin position="21"/>
        <end position="412"/>
    </location>
</feature>
<evidence type="ECO:0000259" key="5">
    <source>
        <dbReference type="PROSITE" id="PS51076"/>
    </source>
</evidence>
<evidence type="ECO:0000256" key="1">
    <source>
        <dbReference type="ARBA" id="ARBA00023015"/>
    </source>
</evidence>
<keyword evidence="2" id="KW-0804">Transcription</keyword>
<dbReference type="InParanoid" id="G0PLJ0"/>
<name>G0PLJ0_CAEBE</name>
<dbReference type="GO" id="GO:0050793">
    <property type="term" value="P:regulation of developmental process"/>
    <property type="evidence" value="ECO:0007669"/>
    <property type="project" value="UniProtKB-ARBA"/>
</dbReference>
<dbReference type="InterPro" id="IPR013790">
    <property type="entry name" value="Dwarfin"/>
</dbReference>
<dbReference type="GO" id="GO:0030154">
    <property type="term" value="P:cell differentiation"/>
    <property type="evidence" value="ECO:0007669"/>
    <property type="project" value="TreeGrafter"/>
</dbReference>
<dbReference type="HOGENOM" id="CLU_052086_0_0_1"/>
<dbReference type="GO" id="GO:0000981">
    <property type="term" value="F:DNA-binding transcription factor activity, RNA polymerase II-specific"/>
    <property type="evidence" value="ECO:0007669"/>
    <property type="project" value="TreeGrafter"/>
</dbReference>
<feature type="compositionally biased region" description="Polar residues" evidence="3">
    <location>
        <begin position="62"/>
        <end position="84"/>
    </location>
</feature>
<reference evidence="7" key="1">
    <citation type="submission" date="2011-07" db="EMBL/GenBank/DDBJ databases">
        <authorList>
            <consortium name="Caenorhabditis brenneri Sequencing and Analysis Consortium"/>
            <person name="Wilson R.K."/>
        </authorList>
    </citation>
    <scope>NUCLEOTIDE SEQUENCE [LARGE SCALE GENOMIC DNA]</scope>
    <source>
        <strain evidence="7">PB2801</strain>
    </source>
</reference>
<dbReference type="GO" id="GO:0071144">
    <property type="term" value="C:heteromeric SMAD protein complex"/>
    <property type="evidence" value="ECO:0007669"/>
    <property type="project" value="TreeGrafter"/>
</dbReference>
<dbReference type="eggNOG" id="KOG3701">
    <property type="taxonomic scope" value="Eukaryota"/>
</dbReference>
<dbReference type="GO" id="GO:0030509">
    <property type="term" value="P:BMP signaling pathway"/>
    <property type="evidence" value="ECO:0007669"/>
    <property type="project" value="TreeGrafter"/>
</dbReference>
<proteinExistence type="predicted"/>
<feature type="region of interest" description="Disordered" evidence="3">
    <location>
        <begin position="49"/>
        <end position="129"/>
    </location>
</feature>
<dbReference type="OMA" id="CAARISF"/>
<dbReference type="STRING" id="135651.G0PLJ0"/>
<dbReference type="Gene3D" id="2.60.200.10">
    <property type="match status" value="1"/>
</dbReference>
<feature type="domain" description="MH2" evidence="5">
    <location>
        <begin position="203"/>
        <end position="412"/>
    </location>
</feature>
<dbReference type="GO" id="GO:0009653">
    <property type="term" value="P:anatomical structure morphogenesis"/>
    <property type="evidence" value="ECO:0007669"/>
    <property type="project" value="TreeGrafter"/>
</dbReference>
<dbReference type="PANTHER" id="PTHR13703">
    <property type="entry name" value="SMAD"/>
    <property type="match status" value="1"/>
</dbReference>
<dbReference type="InterPro" id="IPR001132">
    <property type="entry name" value="SMAD_dom_Dwarfin-type"/>
</dbReference>
<evidence type="ECO:0000256" key="3">
    <source>
        <dbReference type="SAM" id="MobiDB-lite"/>
    </source>
</evidence>
<keyword evidence="4" id="KW-0732">Signal</keyword>
<accession>G0PLJ0</accession>
<evidence type="ECO:0000313" key="7">
    <source>
        <dbReference type="Proteomes" id="UP000008068"/>
    </source>
</evidence>
<dbReference type="InterPro" id="IPR008984">
    <property type="entry name" value="SMAD_FHA_dom_sf"/>
</dbReference>
<dbReference type="Proteomes" id="UP000008068">
    <property type="component" value="Unassembled WGS sequence"/>
</dbReference>
<dbReference type="SMART" id="SM00524">
    <property type="entry name" value="DWB"/>
    <property type="match status" value="1"/>
</dbReference>
<dbReference type="FunCoup" id="G0PLJ0">
    <property type="interactions" value="8"/>
</dbReference>
<dbReference type="EMBL" id="GL381109">
    <property type="protein sequence ID" value="EGT35098.1"/>
    <property type="molecule type" value="Genomic_DNA"/>
</dbReference>
<dbReference type="GO" id="GO:0051239">
    <property type="term" value="P:regulation of multicellular organismal process"/>
    <property type="evidence" value="ECO:0007669"/>
    <property type="project" value="UniProtKB-ARBA"/>
</dbReference>
<dbReference type="SUPFAM" id="SSF49879">
    <property type="entry name" value="SMAD/FHA domain"/>
    <property type="match status" value="1"/>
</dbReference>
<feature type="compositionally biased region" description="Polar residues" evidence="3">
    <location>
        <begin position="116"/>
        <end position="129"/>
    </location>
</feature>
<evidence type="ECO:0000256" key="4">
    <source>
        <dbReference type="SAM" id="SignalP"/>
    </source>
</evidence>